<dbReference type="GO" id="GO:0043565">
    <property type="term" value="F:sequence-specific DNA binding"/>
    <property type="evidence" value="ECO:0007669"/>
    <property type="project" value="InterPro"/>
</dbReference>
<dbReference type="EMBL" id="CP001998">
    <property type="protein sequence ID" value="ADE53834.1"/>
    <property type="molecule type" value="Genomic_DNA"/>
</dbReference>
<evidence type="ECO:0000313" key="5">
    <source>
        <dbReference type="EMBL" id="ADE53834.1"/>
    </source>
</evidence>
<dbReference type="PANTHER" id="PTHR46796:SF13">
    <property type="entry name" value="HTH-TYPE TRANSCRIPTIONAL ACTIVATOR RHAS"/>
    <property type="match status" value="1"/>
</dbReference>
<keyword evidence="6" id="KW-1185">Reference proteome</keyword>
<keyword evidence="3" id="KW-0804">Transcription</keyword>
<dbReference type="SUPFAM" id="SSF46689">
    <property type="entry name" value="Homeodomain-like"/>
    <property type="match status" value="1"/>
</dbReference>
<evidence type="ECO:0000256" key="3">
    <source>
        <dbReference type="ARBA" id="ARBA00023163"/>
    </source>
</evidence>
<dbReference type="HOGENOM" id="CLU_000445_88_6_0"/>
<dbReference type="Proteomes" id="UP000000925">
    <property type="component" value="Chromosome"/>
</dbReference>
<dbReference type="RefSeq" id="WP_013042558.1">
    <property type="nucleotide sequence ID" value="NC_014008.1"/>
</dbReference>
<evidence type="ECO:0000259" key="4">
    <source>
        <dbReference type="PROSITE" id="PS01124"/>
    </source>
</evidence>
<dbReference type="Pfam" id="PF12833">
    <property type="entry name" value="HTH_18"/>
    <property type="match status" value="1"/>
</dbReference>
<dbReference type="AlphaFoldDB" id="D5EQ66"/>
<accession>D5EQ66</accession>
<dbReference type="OrthoDB" id="9803764at2"/>
<gene>
    <name evidence="5" type="ordered locus">Caka_0810</name>
</gene>
<reference evidence="5 6" key="1">
    <citation type="journal article" date="2010" name="Stand. Genomic Sci.">
        <title>Complete genome sequence of Coraliomargarita akajimensis type strain (04OKA010-24).</title>
        <authorList>
            <person name="Mavromatis K."/>
            <person name="Abt B."/>
            <person name="Brambilla E."/>
            <person name="Lapidus A."/>
            <person name="Copeland A."/>
            <person name="Deshpande S."/>
            <person name="Nolan M."/>
            <person name="Lucas S."/>
            <person name="Tice H."/>
            <person name="Cheng J.F."/>
            <person name="Han C."/>
            <person name="Detter J.C."/>
            <person name="Woyke T."/>
            <person name="Goodwin L."/>
            <person name="Pitluck S."/>
            <person name="Held B."/>
            <person name="Brettin T."/>
            <person name="Tapia R."/>
            <person name="Ivanova N."/>
            <person name="Mikhailova N."/>
            <person name="Pati A."/>
            <person name="Liolios K."/>
            <person name="Chen A."/>
            <person name="Palaniappan K."/>
            <person name="Land M."/>
            <person name="Hauser L."/>
            <person name="Chang Y.J."/>
            <person name="Jeffries C.D."/>
            <person name="Rohde M."/>
            <person name="Goker M."/>
            <person name="Bristow J."/>
            <person name="Eisen J.A."/>
            <person name="Markowitz V."/>
            <person name="Hugenholtz P."/>
            <person name="Klenk H.P."/>
            <person name="Kyrpides N.C."/>
        </authorList>
    </citation>
    <scope>NUCLEOTIDE SEQUENCE [LARGE SCALE GENOMIC DNA]</scope>
    <source>
        <strain evidence="6">DSM 45221 / IAM 15411 / JCM 23193 / KCTC 12865</strain>
    </source>
</reference>
<dbReference type="STRING" id="583355.Caka_0810"/>
<keyword evidence="1" id="KW-0805">Transcription regulation</keyword>
<feature type="domain" description="HTH araC/xylS-type" evidence="4">
    <location>
        <begin position="173"/>
        <end position="271"/>
    </location>
</feature>
<organism evidence="5 6">
    <name type="scientific">Coraliomargarita akajimensis (strain DSM 45221 / IAM 15411 / JCM 23193 / KCTC 12865 / 04OKA010-24)</name>
    <dbReference type="NCBI Taxonomy" id="583355"/>
    <lineage>
        <taxon>Bacteria</taxon>
        <taxon>Pseudomonadati</taxon>
        <taxon>Verrucomicrobiota</taxon>
        <taxon>Opitutia</taxon>
        <taxon>Puniceicoccales</taxon>
        <taxon>Coraliomargaritaceae</taxon>
        <taxon>Coraliomargarita</taxon>
    </lineage>
</organism>
<dbReference type="KEGG" id="caa:Caka_0810"/>
<keyword evidence="2" id="KW-0238">DNA-binding</keyword>
<dbReference type="InterPro" id="IPR018060">
    <property type="entry name" value="HTH_AraC"/>
</dbReference>
<evidence type="ECO:0000256" key="2">
    <source>
        <dbReference type="ARBA" id="ARBA00023125"/>
    </source>
</evidence>
<dbReference type="SMART" id="SM00342">
    <property type="entry name" value="HTH_ARAC"/>
    <property type="match status" value="1"/>
</dbReference>
<proteinExistence type="predicted"/>
<sequence length="275" mass="31606">MDILFKSLELEPRRFDSGLRAEYIGYRPDKKDWIDCPFESFNFSLILEGRGQFESPDLVTKVEAPCVITQGPGTQQAYGPDENGWTEVFLIYNKDRQAALEARGFWPPAAPMWKVQCADLFNETARSLVRRMQLDPSIEQADYLDRLMEQCILTSLMQAPEAPHSDPLDARLLEIRSMLEADLSQVANWEVLAANSDMSLSTFRRHWLRLLGAPPANYLARKRMESAARLLMVTRLSIHEIAGKVGFEDALHFSRVFKKHYGTSPRAYRHERRIV</sequence>
<dbReference type="InterPro" id="IPR050204">
    <property type="entry name" value="AraC_XylS_family_regulators"/>
</dbReference>
<dbReference type="Gene3D" id="1.10.10.60">
    <property type="entry name" value="Homeodomain-like"/>
    <property type="match status" value="2"/>
</dbReference>
<name>D5EQ66_CORAD</name>
<dbReference type="GO" id="GO:0003700">
    <property type="term" value="F:DNA-binding transcription factor activity"/>
    <property type="evidence" value="ECO:0007669"/>
    <property type="project" value="InterPro"/>
</dbReference>
<dbReference type="eggNOG" id="COG4977">
    <property type="taxonomic scope" value="Bacteria"/>
</dbReference>
<dbReference type="PANTHER" id="PTHR46796">
    <property type="entry name" value="HTH-TYPE TRANSCRIPTIONAL ACTIVATOR RHAS-RELATED"/>
    <property type="match status" value="1"/>
</dbReference>
<evidence type="ECO:0000256" key="1">
    <source>
        <dbReference type="ARBA" id="ARBA00023015"/>
    </source>
</evidence>
<dbReference type="InterPro" id="IPR009057">
    <property type="entry name" value="Homeodomain-like_sf"/>
</dbReference>
<evidence type="ECO:0000313" key="6">
    <source>
        <dbReference type="Proteomes" id="UP000000925"/>
    </source>
</evidence>
<dbReference type="InterPro" id="IPR020449">
    <property type="entry name" value="Tscrpt_reg_AraC-type_HTH"/>
</dbReference>
<protein>
    <submittedName>
        <fullName evidence="5">Transcriptional regulator, AraC family</fullName>
    </submittedName>
</protein>
<dbReference type="PROSITE" id="PS01124">
    <property type="entry name" value="HTH_ARAC_FAMILY_2"/>
    <property type="match status" value="1"/>
</dbReference>
<dbReference type="PRINTS" id="PR00032">
    <property type="entry name" value="HTHARAC"/>
</dbReference>